<evidence type="ECO:0000256" key="2">
    <source>
        <dbReference type="SAM" id="Phobius"/>
    </source>
</evidence>
<feature type="region of interest" description="Disordered" evidence="1">
    <location>
        <begin position="1"/>
        <end position="21"/>
    </location>
</feature>
<proteinExistence type="predicted"/>
<feature type="domain" description="DUF4097" evidence="3">
    <location>
        <begin position="117"/>
        <end position="265"/>
    </location>
</feature>
<protein>
    <recommendedName>
        <fullName evidence="3">DUF4097 domain-containing protein</fullName>
    </recommendedName>
</protein>
<name>A0A413RN08_9CELL</name>
<gene>
    <name evidence="4" type="ORF">D1825_06530</name>
</gene>
<feature type="compositionally biased region" description="Low complexity" evidence="1">
    <location>
        <begin position="1"/>
        <end position="12"/>
    </location>
</feature>
<dbReference type="OrthoDB" id="4822900at2"/>
<dbReference type="EMBL" id="QWKP01000164">
    <property type="protein sequence ID" value="RHA43082.1"/>
    <property type="molecule type" value="Genomic_DNA"/>
</dbReference>
<keyword evidence="2" id="KW-0812">Transmembrane</keyword>
<keyword evidence="2" id="KW-1133">Transmembrane helix</keyword>
<comment type="caution">
    <text evidence="4">The sequence shown here is derived from an EMBL/GenBank/DDBJ whole genome shotgun (WGS) entry which is preliminary data.</text>
</comment>
<organism evidence="4 5">
    <name type="scientific">Cellulomonas rhizosphaerae</name>
    <dbReference type="NCBI Taxonomy" id="2293719"/>
    <lineage>
        <taxon>Bacteria</taxon>
        <taxon>Bacillati</taxon>
        <taxon>Actinomycetota</taxon>
        <taxon>Actinomycetes</taxon>
        <taxon>Micrococcales</taxon>
        <taxon>Cellulomonadaceae</taxon>
        <taxon>Cellulomonas</taxon>
    </lineage>
</organism>
<keyword evidence="5" id="KW-1185">Reference proteome</keyword>
<accession>A0A413RN08</accession>
<sequence length="282" mass="28887">MTTTLETPTTDKPTPPRRGRAPVWTGGVIGALVLLGTAWNLVGLAMWADADHATTSATATYPARPVVELVADGEIDVRTGGDDVVVERTARAALTSVHYAVDETADRLTVKHECSWYGSCRASLAVSVPAGTEVVVHASDGDVTAQGLSGSLDIRTGDGRTEVTDLVGDLTLASSDGAVDVRSVQGDVAVRSNDGSTSVDDVSGSLTATSGDGRVTVSGVVGDVDVSSNDGDVTVYGTGDPVALDIQVNDGRQTVDAPTDPGATRTVRIHVNDGDASYLGPR</sequence>
<dbReference type="Proteomes" id="UP000283374">
    <property type="component" value="Unassembled WGS sequence"/>
</dbReference>
<evidence type="ECO:0000313" key="5">
    <source>
        <dbReference type="Proteomes" id="UP000283374"/>
    </source>
</evidence>
<feature type="transmembrane region" description="Helical" evidence="2">
    <location>
        <begin position="21"/>
        <end position="48"/>
    </location>
</feature>
<dbReference type="InterPro" id="IPR025164">
    <property type="entry name" value="Toastrack_DUF4097"/>
</dbReference>
<dbReference type="Pfam" id="PF13349">
    <property type="entry name" value="DUF4097"/>
    <property type="match status" value="1"/>
</dbReference>
<evidence type="ECO:0000313" key="4">
    <source>
        <dbReference type="EMBL" id="RHA43082.1"/>
    </source>
</evidence>
<evidence type="ECO:0000256" key="1">
    <source>
        <dbReference type="SAM" id="MobiDB-lite"/>
    </source>
</evidence>
<reference evidence="4 5" key="1">
    <citation type="submission" date="2018-08" db="EMBL/GenBank/DDBJ databases">
        <title>Cellulomonas rhizosphaerae sp. nov., a novel actinomycete isolated from soil.</title>
        <authorList>
            <person name="Tian Y."/>
        </authorList>
    </citation>
    <scope>NUCLEOTIDE SEQUENCE [LARGE SCALE GENOMIC DNA]</scope>
    <source>
        <strain evidence="4 5">NEAU-TCZ24</strain>
    </source>
</reference>
<keyword evidence="2" id="KW-0472">Membrane</keyword>
<evidence type="ECO:0000259" key="3">
    <source>
        <dbReference type="Pfam" id="PF13349"/>
    </source>
</evidence>
<dbReference type="AlphaFoldDB" id="A0A413RN08"/>
<dbReference type="RefSeq" id="WP_118766637.1">
    <property type="nucleotide sequence ID" value="NZ_QWKP01000164.1"/>
</dbReference>